<comment type="function">
    <text evidence="14">Member of the two-component regulatory system NreB/NreC involved in the control of dissimilatory nitrate/nitrite reduction in response to oxygen. NreB functions as a direct oxygen sensor histidine kinase which is autophosphorylated, in the absence of oxygen, probably at the conserved histidine residue, and transfers its phosphate group probably to a conserved aspartate residue of NreC. NreB/NreC activates the expression of the nitrate (narGHJI) and nitrite (nir) reductase operons, as well as the putative nitrate transporter gene narT.</text>
</comment>
<feature type="transmembrane region" description="Helical" evidence="16">
    <location>
        <begin position="7"/>
        <end position="26"/>
    </location>
</feature>
<evidence type="ECO:0000256" key="16">
    <source>
        <dbReference type="SAM" id="Phobius"/>
    </source>
</evidence>
<dbReference type="PRINTS" id="PR00344">
    <property type="entry name" value="BCTRLSENSOR"/>
</dbReference>
<keyword evidence="11" id="KW-0408">Iron</keyword>
<dbReference type="InterPro" id="IPR005467">
    <property type="entry name" value="His_kinase_dom"/>
</dbReference>
<keyword evidence="8" id="KW-0808">Transferase</keyword>
<gene>
    <name evidence="18" type="ORF">EV192_1011582</name>
</gene>
<dbReference type="Pfam" id="PF07730">
    <property type="entry name" value="HisKA_3"/>
    <property type="match status" value="1"/>
</dbReference>
<evidence type="ECO:0000256" key="10">
    <source>
        <dbReference type="ARBA" id="ARBA00022777"/>
    </source>
</evidence>
<evidence type="ECO:0000313" key="18">
    <source>
        <dbReference type="EMBL" id="TCO65790.1"/>
    </source>
</evidence>
<evidence type="ECO:0000256" key="5">
    <source>
        <dbReference type="ARBA" id="ARBA00017322"/>
    </source>
</evidence>
<keyword evidence="19" id="KW-1185">Reference proteome</keyword>
<dbReference type="GO" id="GO:0046983">
    <property type="term" value="F:protein dimerization activity"/>
    <property type="evidence" value="ECO:0007669"/>
    <property type="project" value="InterPro"/>
</dbReference>
<dbReference type="SMART" id="SM00387">
    <property type="entry name" value="HATPase_c"/>
    <property type="match status" value="1"/>
</dbReference>
<keyword evidence="16" id="KW-0812">Transmembrane</keyword>
<dbReference type="InterPro" id="IPR011712">
    <property type="entry name" value="Sig_transdc_His_kin_sub3_dim/P"/>
</dbReference>
<dbReference type="Gene3D" id="3.30.565.10">
    <property type="entry name" value="Histidine kinase-like ATPase, C-terminal domain"/>
    <property type="match status" value="1"/>
</dbReference>
<dbReference type="InterPro" id="IPR050482">
    <property type="entry name" value="Sensor_HK_TwoCompSys"/>
</dbReference>
<dbReference type="SUPFAM" id="SSF55874">
    <property type="entry name" value="ATPase domain of HSP90 chaperone/DNA topoisomerase II/histidine kinase"/>
    <property type="match status" value="1"/>
</dbReference>
<evidence type="ECO:0000259" key="17">
    <source>
        <dbReference type="PROSITE" id="PS50109"/>
    </source>
</evidence>
<accession>A0A4V2S953</accession>
<dbReference type="PROSITE" id="PS50109">
    <property type="entry name" value="HIS_KIN"/>
    <property type="match status" value="1"/>
</dbReference>
<keyword evidence="13" id="KW-0411">Iron-sulfur</keyword>
<evidence type="ECO:0000256" key="13">
    <source>
        <dbReference type="ARBA" id="ARBA00023014"/>
    </source>
</evidence>
<keyword evidence="7" id="KW-0963">Cytoplasm</keyword>
<dbReference type="GO" id="GO:0046872">
    <property type="term" value="F:metal ion binding"/>
    <property type="evidence" value="ECO:0007669"/>
    <property type="project" value="UniProtKB-KW"/>
</dbReference>
<dbReference type="GO" id="GO:0051539">
    <property type="term" value="F:4 iron, 4 sulfur cluster binding"/>
    <property type="evidence" value="ECO:0007669"/>
    <property type="project" value="UniProtKB-KW"/>
</dbReference>
<feature type="domain" description="Histidine kinase" evidence="17">
    <location>
        <begin position="268"/>
        <end position="353"/>
    </location>
</feature>
<protein>
    <recommendedName>
        <fullName evidence="5">Oxygen sensor histidine kinase NreB</fullName>
        <ecNumber evidence="4">2.7.13.3</ecNumber>
    </recommendedName>
    <alternativeName>
        <fullName evidence="15">Nitrogen regulation protein B</fullName>
    </alternativeName>
</protein>
<evidence type="ECO:0000256" key="2">
    <source>
        <dbReference type="ARBA" id="ARBA00001966"/>
    </source>
</evidence>
<dbReference type="GO" id="GO:0000155">
    <property type="term" value="F:phosphorelay sensor kinase activity"/>
    <property type="evidence" value="ECO:0007669"/>
    <property type="project" value="InterPro"/>
</dbReference>
<comment type="caution">
    <text evidence="18">The sequence shown here is derived from an EMBL/GenBank/DDBJ whole genome shotgun (WGS) entry which is preliminary data.</text>
</comment>
<dbReference type="InterPro" id="IPR036890">
    <property type="entry name" value="HATPase_C_sf"/>
</dbReference>
<evidence type="ECO:0000256" key="12">
    <source>
        <dbReference type="ARBA" id="ARBA00023012"/>
    </source>
</evidence>
<keyword evidence="12" id="KW-0902">Two-component regulatory system</keyword>
<feature type="transmembrane region" description="Helical" evidence="16">
    <location>
        <begin position="78"/>
        <end position="94"/>
    </location>
</feature>
<evidence type="ECO:0000256" key="6">
    <source>
        <dbReference type="ARBA" id="ARBA00022485"/>
    </source>
</evidence>
<feature type="transmembrane region" description="Helical" evidence="16">
    <location>
        <begin position="55"/>
        <end position="72"/>
    </location>
</feature>
<comment type="cofactor">
    <cofactor evidence="2">
        <name>[4Fe-4S] cluster</name>
        <dbReference type="ChEBI" id="CHEBI:49883"/>
    </cofactor>
</comment>
<dbReference type="Gene3D" id="1.20.5.1930">
    <property type="match status" value="1"/>
</dbReference>
<comment type="subcellular location">
    <subcellularLocation>
        <location evidence="3">Cytoplasm</location>
    </subcellularLocation>
</comment>
<keyword evidence="10 18" id="KW-0418">Kinase</keyword>
<evidence type="ECO:0000256" key="8">
    <source>
        <dbReference type="ARBA" id="ARBA00022679"/>
    </source>
</evidence>
<evidence type="ECO:0000256" key="1">
    <source>
        <dbReference type="ARBA" id="ARBA00000085"/>
    </source>
</evidence>
<dbReference type="EC" id="2.7.13.3" evidence="4"/>
<name>A0A4V2S953_9PSEU</name>
<evidence type="ECO:0000256" key="3">
    <source>
        <dbReference type="ARBA" id="ARBA00004496"/>
    </source>
</evidence>
<evidence type="ECO:0000256" key="9">
    <source>
        <dbReference type="ARBA" id="ARBA00022723"/>
    </source>
</evidence>
<dbReference type="GO" id="GO:0016020">
    <property type="term" value="C:membrane"/>
    <property type="evidence" value="ECO:0007669"/>
    <property type="project" value="InterPro"/>
</dbReference>
<dbReference type="InterPro" id="IPR003594">
    <property type="entry name" value="HATPase_dom"/>
</dbReference>
<sequence length="353" mass="38060">MISVVTAMVYSVVLLAGLYYAVAGLSPGGGDLLRLAGFVAGLVVLYLIERKPRWHPVRWLIVRVVLYAGIAALDESGLSRALFVLVPFVAYLTVGRRAALWLGAACLAALLGGYFIWMPGWYTDANYLSDVLMFAVGLTLALTMAHIAVGALEAQGMVAEMTAEVERTRIARDIHDTLGHHLTAITVQLEMSMAFRDRDPEKADRSVANAYASARRALTDVRSAVRAMHSGDEFDLPAALQELVRDDLYGELKITGAPTAGIKAESTLYRAAQESITNARRHGKATKVSMALTYGADTARLVIADNGCGFDIDDYTEGFGLQAMRERAELIGGHLQIDSKLGKGTQITVTVPA</sequence>
<dbReference type="Proteomes" id="UP000295680">
    <property type="component" value="Unassembled WGS sequence"/>
</dbReference>
<evidence type="ECO:0000256" key="15">
    <source>
        <dbReference type="ARBA" id="ARBA00030800"/>
    </source>
</evidence>
<dbReference type="InterPro" id="IPR004358">
    <property type="entry name" value="Sig_transdc_His_kin-like_C"/>
</dbReference>
<keyword evidence="16" id="KW-0472">Membrane</keyword>
<keyword evidence="16" id="KW-1133">Transmembrane helix</keyword>
<dbReference type="EMBL" id="SLWS01000001">
    <property type="protein sequence ID" value="TCO65790.1"/>
    <property type="molecule type" value="Genomic_DNA"/>
</dbReference>
<comment type="catalytic activity">
    <reaction evidence="1">
        <text>ATP + protein L-histidine = ADP + protein N-phospho-L-histidine.</text>
        <dbReference type="EC" id="2.7.13.3"/>
    </reaction>
</comment>
<dbReference type="AlphaFoldDB" id="A0A4V2S953"/>
<feature type="transmembrane region" description="Helical" evidence="16">
    <location>
        <begin position="99"/>
        <end position="119"/>
    </location>
</feature>
<feature type="transmembrane region" description="Helical" evidence="16">
    <location>
        <begin position="32"/>
        <end position="48"/>
    </location>
</feature>
<feature type="transmembrane region" description="Helical" evidence="16">
    <location>
        <begin position="131"/>
        <end position="152"/>
    </location>
</feature>
<dbReference type="Pfam" id="PF02518">
    <property type="entry name" value="HATPase_c"/>
    <property type="match status" value="1"/>
</dbReference>
<evidence type="ECO:0000256" key="4">
    <source>
        <dbReference type="ARBA" id="ARBA00012438"/>
    </source>
</evidence>
<dbReference type="CDD" id="cd16917">
    <property type="entry name" value="HATPase_UhpB-NarQ-NarX-like"/>
    <property type="match status" value="1"/>
</dbReference>
<proteinExistence type="predicted"/>
<organism evidence="18 19">
    <name type="scientific">Actinocrispum wychmicini</name>
    <dbReference type="NCBI Taxonomy" id="1213861"/>
    <lineage>
        <taxon>Bacteria</taxon>
        <taxon>Bacillati</taxon>
        <taxon>Actinomycetota</taxon>
        <taxon>Actinomycetes</taxon>
        <taxon>Pseudonocardiales</taxon>
        <taxon>Pseudonocardiaceae</taxon>
        <taxon>Actinocrispum</taxon>
    </lineage>
</organism>
<evidence type="ECO:0000256" key="14">
    <source>
        <dbReference type="ARBA" id="ARBA00024827"/>
    </source>
</evidence>
<evidence type="ECO:0000256" key="7">
    <source>
        <dbReference type="ARBA" id="ARBA00022490"/>
    </source>
</evidence>
<keyword evidence="6" id="KW-0004">4Fe-4S</keyword>
<evidence type="ECO:0000313" key="19">
    <source>
        <dbReference type="Proteomes" id="UP000295680"/>
    </source>
</evidence>
<dbReference type="PANTHER" id="PTHR24421">
    <property type="entry name" value="NITRATE/NITRITE SENSOR PROTEIN NARX-RELATED"/>
    <property type="match status" value="1"/>
</dbReference>
<keyword evidence="9" id="KW-0479">Metal-binding</keyword>
<dbReference type="GO" id="GO:0005737">
    <property type="term" value="C:cytoplasm"/>
    <property type="evidence" value="ECO:0007669"/>
    <property type="project" value="UniProtKB-SubCell"/>
</dbReference>
<reference evidence="18 19" key="1">
    <citation type="submission" date="2019-03" db="EMBL/GenBank/DDBJ databases">
        <title>Genomic Encyclopedia of Type Strains, Phase IV (KMG-IV): sequencing the most valuable type-strain genomes for metagenomic binning, comparative biology and taxonomic classification.</title>
        <authorList>
            <person name="Goeker M."/>
        </authorList>
    </citation>
    <scope>NUCLEOTIDE SEQUENCE [LARGE SCALE GENOMIC DNA]</scope>
    <source>
        <strain evidence="18 19">DSM 45934</strain>
    </source>
</reference>
<evidence type="ECO:0000256" key="11">
    <source>
        <dbReference type="ARBA" id="ARBA00023004"/>
    </source>
</evidence>